<dbReference type="Proteomes" id="UP000533953">
    <property type="component" value="Unassembled WGS sequence"/>
</dbReference>
<dbReference type="EMBL" id="JAASTX010000018">
    <property type="protein sequence ID" value="MBC1492765.1"/>
    <property type="molecule type" value="Genomic_DNA"/>
</dbReference>
<protein>
    <submittedName>
        <fullName evidence="1">Uncharacterized protein</fullName>
    </submittedName>
</protein>
<accession>A0A7X0XEK8</accession>
<sequence>MYLILKPEYKIIIDENRTYFFNVFIKNSFHADNTETINWILLKDLCYRGITVEFLKDNRNNTLDFLKYLLKTKRESFILAESIVDIKRTINCRSIISLGLDIGSSEKILKKYIQAYEETIITVLGDLNGTLQEFLNQNGLNCTSKLNQCKDGSQIVIINKDYQAINNFERDENIVVIPYSIAHMTMGPCDFDLSRQNVKLQQEITESEVNIASFANITSLYSVMLNCLLYLIGNIHEILYTDAGLPLQREFKFHLPSLKLTATPVYKEGNN</sequence>
<dbReference type="AlphaFoldDB" id="A0A7X0XEK8"/>
<evidence type="ECO:0000313" key="1">
    <source>
        <dbReference type="EMBL" id="MBC1492765.1"/>
    </source>
</evidence>
<evidence type="ECO:0000313" key="2">
    <source>
        <dbReference type="Proteomes" id="UP000533953"/>
    </source>
</evidence>
<organism evidence="1 2">
    <name type="scientific">Listeria booriae</name>
    <dbReference type="NCBI Taxonomy" id="1552123"/>
    <lineage>
        <taxon>Bacteria</taxon>
        <taxon>Bacillati</taxon>
        <taxon>Bacillota</taxon>
        <taxon>Bacilli</taxon>
        <taxon>Bacillales</taxon>
        <taxon>Listeriaceae</taxon>
        <taxon>Listeria</taxon>
    </lineage>
</organism>
<gene>
    <name evidence="1" type="ORF">HCI99_13150</name>
</gene>
<reference evidence="1 2" key="1">
    <citation type="submission" date="2020-03" db="EMBL/GenBank/DDBJ databases">
        <title>Soil Listeria distribution.</title>
        <authorList>
            <person name="Liao J."/>
            <person name="Wiedmann M."/>
        </authorList>
    </citation>
    <scope>NUCLEOTIDE SEQUENCE [LARGE SCALE GENOMIC DNA]</scope>
    <source>
        <strain evidence="1 2">FSL L7-1547</strain>
    </source>
</reference>
<comment type="caution">
    <text evidence="1">The sequence shown here is derived from an EMBL/GenBank/DDBJ whole genome shotgun (WGS) entry which is preliminary data.</text>
</comment>
<proteinExistence type="predicted"/>
<name>A0A7X0XEK8_9LIST</name>
<dbReference type="RefSeq" id="WP_185417958.1">
    <property type="nucleotide sequence ID" value="NZ_JAASTX010000018.1"/>
</dbReference>